<keyword evidence="3" id="KW-0732">Signal</keyword>
<feature type="region of interest" description="Disordered" evidence="1">
    <location>
        <begin position="267"/>
        <end position="293"/>
    </location>
</feature>
<evidence type="ECO:0000256" key="3">
    <source>
        <dbReference type="SAM" id="SignalP"/>
    </source>
</evidence>
<accession>A0A1L7XR99</accession>
<evidence type="ECO:0000313" key="4">
    <source>
        <dbReference type="EMBL" id="CZR67573.1"/>
    </source>
</evidence>
<evidence type="ECO:0000313" key="5">
    <source>
        <dbReference type="Proteomes" id="UP000184330"/>
    </source>
</evidence>
<organism evidence="4 5">
    <name type="scientific">Phialocephala subalpina</name>
    <dbReference type="NCBI Taxonomy" id="576137"/>
    <lineage>
        <taxon>Eukaryota</taxon>
        <taxon>Fungi</taxon>
        <taxon>Dikarya</taxon>
        <taxon>Ascomycota</taxon>
        <taxon>Pezizomycotina</taxon>
        <taxon>Leotiomycetes</taxon>
        <taxon>Helotiales</taxon>
        <taxon>Mollisiaceae</taxon>
        <taxon>Phialocephala</taxon>
        <taxon>Phialocephala fortinii species complex</taxon>
    </lineage>
</organism>
<dbReference type="OrthoDB" id="4779287at2759"/>
<evidence type="ECO:0000256" key="2">
    <source>
        <dbReference type="SAM" id="Phobius"/>
    </source>
</evidence>
<gene>
    <name evidence="4" type="ORF">PAC_17472</name>
</gene>
<evidence type="ECO:0000256" key="1">
    <source>
        <dbReference type="SAM" id="MobiDB-lite"/>
    </source>
</evidence>
<dbReference type="AlphaFoldDB" id="A0A1L7XR99"/>
<sequence>MTTISTIPPLSVLPLLFLPSLFSTAQALQRAPRVQQLDVSRRATYNGGWALGLPGSTCPSDAPVACDTGSGSINPTCCPSGQTCSGSIRPYCCPSSADCVNVVQNVPVCANSSWDMYALTSSGSYFCCEPGQYGVLPLHGYAGICEPMDQAVASSLIATPASQVGGAAVTTVVSNSVNTVKSTATLTSTLSGGGVTTIVTAVGGSTATATSAGTGASSSSNPSGGATASITLTKGALIGICCGAAVILIAVVLLVWRHCLGKKKRRAAAANNNSNSNPGQGYAFPPGYSQGGQERMQNVQHQGTYTVSPISEYKTPVVGVSGYPTPPPPSAGGFSPPPQHQYGAFQGGQQQYGGSPSPSPNPGQMQGHGQVPGRVEAPGTPGPTLVEAPNAWERGLS</sequence>
<dbReference type="STRING" id="576137.A0A1L7XR99"/>
<dbReference type="Proteomes" id="UP000184330">
    <property type="component" value="Unassembled WGS sequence"/>
</dbReference>
<feature type="compositionally biased region" description="Pro residues" evidence="1">
    <location>
        <begin position="324"/>
        <end position="339"/>
    </location>
</feature>
<protein>
    <recommendedName>
        <fullName evidence="6">Mid2 domain-containing protein</fullName>
    </recommendedName>
</protein>
<feature type="region of interest" description="Disordered" evidence="1">
    <location>
        <begin position="318"/>
        <end position="397"/>
    </location>
</feature>
<feature type="compositionally biased region" description="Low complexity" evidence="1">
    <location>
        <begin position="268"/>
        <end position="277"/>
    </location>
</feature>
<keyword evidence="5" id="KW-1185">Reference proteome</keyword>
<keyword evidence="2" id="KW-1133">Transmembrane helix</keyword>
<dbReference type="EMBL" id="FJOG01000045">
    <property type="protein sequence ID" value="CZR67573.1"/>
    <property type="molecule type" value="Genomic_DNA"/>
</dbReference>
<name>A0A1L7XR99_9HELO</name>
<feature type="signal peptide" evidence="3">
    <location>
        <begin position="1"/>
        <end position="27"/>
    </location>
</feature>
<proteinExistence type="predicted"/>
<keyword evidence="2" id="KW-0812">Transmembrane</keyword>
<feature type="compositionally biased region" description="Low complexity" evidence="1">
    <location>
        <begin position="347"/>
        <end position="367"/>
    </location>
</feature>
<reference evidence="4 5" key="1">
    <citation type="submission" date="2016-03" db="EMBL/GenBank/DDBJ databases">
        <authorList>
            <person name="Ploux O."/>
        </authorList>
    </citation>
    <scope>NUCLEOTIDE SEQUENCE [LARGE SCALE GENOMIC DNA]</scope>
    <source>
        <strain evidence="4 5">UAMH 11012</strain>
    </source>
</reference>
<feature type="transmembrane region" description="Helical" evidence="2">
    <location>
        <begin position="236"/>
        <end position="256"/>
    </location>
</feature>
<evidence type="ECO:0008006" key="6">
    <source>
        <dbReference type="Google" id="ProtNLM"/>
    </source>
</evidence>
<feature type="chain" id="PRO_5012521488" description="Mid2 domain-containing protein" evidence="3">
    <location>
        <begin position="28"/>
        <end position="397"/>
    </location>
</feature>
<keyword evidence="2" id="KW-0472">Membrane</keyword>